<protein>
    <recommendedName>
        <fullName evidence="1">WRKY19-like zinc finger domain-containing protein</fullName>
    </recommendedName>
</protein>
<dbReference type="AlphaFoldDB" id="A0A067CRW8"/>
<dbReference type="PANTHER" id="PTHR31827">
    <property type="entry name" value="EMB|CAB89363.1"/>
    <property type="match status" value="1"/>
</dbReference>
<dbReference type="STRING" id="695850.A0A067CRW8"/>
<dbReference type="OrthoDB" id="69635at2759"/>
<evidence type="ECO:0000259" key="1">
    <source>
        <dbReference type="Pfam" id="PF24906"/>
    </source>
</evidence>
<feature type="domain" description="WRKY19-like zinc finger" evidence="1">
    <location>
        <begin position="260"/>
        <end position="283"/>
    </location>
</feature>
<feature type="domain" description="WRKY19-like zinc finger" evidence="1">
    <location>
        <begin position="236"/>
        <end position="259"/>
    </location>
</feature>
<organism evidence="2 3">
    <name type="scientific">Saprolegnia parasitica (strain CBS 223.65)</name>
    <dbReference type="NCBI Taxonomy" id="695850"/>
    <lineage>
        <taxon>Eukaryota</taxon>
        <taxon>Sar</taxon>
        <taxon>Stramenopiles</taxon>
        <taxon>Oomycota</taxon>
        <taxon>Saprolegniomycetes</taxon>
        <taxon>Saprolegniales</taxon>
        <taxon>Saprolegniaceae</taxon>
        <taxon>Saprolegnia</taxon>
    </lineage>
</organism>
<feature type="domain" description="WRKY19-like zinc finger" evidence="1">
    <location>
        <begin position="285"/>
        <end position="307"/>
    </location>
</feature>
<dbReference type="PANTHER" id="PTHR31827:SF1">
    <property type="entry name" value="EMB|CAB89363.1"/>
    <property type="match status" value="1"/>
</dbReference>
<keyword evidence="3" id="KW-1185">Reference proteome</keyword>
<dbReference type="VEuPathDB" id="FungiDB:SPRG_02033"/>
<dbReference type="EMBL" id="KK583193">
    <property type="protein sequence ID" value="KDO33223.1"/>
    <property type="molecule type" value="Genomic_DNA"/>
</dbReference>
<gene>
    <name evidence="2" type="ORF">SPRG_02033</name>
</gene>
<dbReference type="KEGG" id="spar:SPRG_02033"/>
<name>A0A067CRW8_SAPPC</name>
<reference evidence="2 3" key="1">
    <citation type="journal article" date="2013" name="PLoS Genet.">
        <title>Distinctive expansion of potential virulence genes in the genome of the oomycete fish pathogen Saprolegnia parasitica.</title>
        <authorList>
            <person name="Jiang R.H."/>
            <person name="de Bruijn I."/>
            <person name="Haas B.J."/>
            <person name="Belmonte R."/>
            <person name="Lobach L."/>
            <person name="Christie J."/>
            <person name="van den Ackerveken G."/>
            <person name="Bottin A."/>
            <person name="Bulone V."/>
            <person name="Diaz-Moreno S.M."/>
            <person name="Dumas B."/>
            <person name="Fan L."/>
            <person name="Gaulin E."/>
            <person name="Govers F."/>
            <person name="Grenville-Briggs L.J."/>
            <person name="Horner N.R."/>
            <person name="Levin J.Z."/>
            <person name="Mammella M."/>
            <person name="Meijer H.J."/>
            <person name="Morris P."/>
            <person name="Nusbaum C."/>
            <person name="Oome S."/>
            <person name="Phillips A.J."/>
            <person name="van Rooyen D."/>
            <person name="Rzeszutek E."/>
            <person name="Saraiva M."/>
            <person name="Secombes C.J."/>
            <person name="Seidl M.F."/>
            <person name="Snel B."/>
            <person name="Stassen J.H."/>
            <person name="Sykes S."/>
            <person name="Tripathy S."/>
            <person name="van den Berg H."/>
            <person name="Vega-Arreguin J.C."/>
            <person name="Wawra S."/>
            <person name="Young S.K."/>
            <person name="Zeng Q."/>
            <person name="Dieguez-Uribeondo J."/>
            <person name="Russ C."/>
            <person name="Tyler B.M."/>
            <person name="van West P."/>
        </authorList>
    </citation>
    <scope>NUCLEOTIDE SEQUENCE [LARGE SCALE GENOMIC DNA]</scope>
    <source>
        <strain evidence="2 3">CBS 223.65</strain>
    </source>
</reference>
<dbReference type="RefSeq" id="XP_012195980.1">
    <property type="nucleotide sequence ID" value="XM_012340590.1"/>
</dbReference>
<evidence type="ECO:0000313" key="3">
    <source>
        <dbReference type="Proteomes" id="UP000030745"/>
    </source>
</evidence>
<dbReference type="Pfam" id="PF24906">
    <property type="entry name" value="Zf_WRKY19"/>
    <property type="match status" value="3"/>
</dbReference>
<dbReference type="Proteomes" id="UP000030745">
    <property type="component" value="Unassembled WGS sequence"/>
</dbReference>
<dbReference type="GeneID" id="24124602"/>
<evidence type="ECO:0000313" key="2">
    <source>
        <dbReference type="EMBL" id="KDO33223.1"/>
    </source>
</evidence>
<proteinExistence type="predicted"/>
<sequence>MDLSGLQLTESMLASMLSHSFDDEDLWNVETILGTDATNMLELEKDLQFLDATSAPPSAPYNGLQIQTDNLNFLPDAIMDQVFATEPCYSPEPKPRPRNSLDMMTLEPLPLDHLSFVAHPTKRKSIVKINPMPPQIKVEMPPMDASGGRMLHSFNMTNSKLNFNVNTNMNVNMNMNTNMNTNMNAAMNMNTNTNVNINTVQGNANALSPKKCKQCITPGCTRRAQSNNRCKSHGGGARCTVPNCGKSSQGGGLCRAHGGGKKCKAPGCTKGTQRLGLCYLHGGIRRCTSPGCEKKDRGNGFCIAHGGGRKCSTPRCTRPARRGDSCQVHEEQKSGNVLLTLQSNAMNPDAIAFMGRAILQAPSPH</sequence>
<accession>A0A067CRW8</accession>
<dbReference type="InterPro" id="IPR056866">
    <property type="entry name" value="Znf_WRKY19"/>
</dbReference>
<dbReference type="OMA" id="TNMNLNT"/>